<keyword evidence="2" id="KW-1185">Reference proteome</keyword>
<evidence type="ECO:0000313" key="1">
    <source>
        <dbReference type="EMBL" id="SFG36865.1"/>
    </source>
</evidence>
<evidence type="ECO:0000313" key="2">
    <source>
        <dbReference type="Proteomes" id="UP000199229"/>
    </source>
</evidence>
<dbReference type="SUPFAM" id="SSF50199">
    <property type="entry name" value="Staphylococcal nuclease"/>
    <property type="match status" value="1"/>
</dbReference>
<accession>A0A1I2R822</accession>
<reference evidence="2" key="1">
    <citation type="submission" date="2016-10" db="EMBL/GenBank/DDBJ databases">
        <authorList>
            <person name="Varghese N."/>
            <person name="Submissions S."/>
        </authorList>
    </citation>
    <scope>NUCLEOTIDE SEQUENCE [LARGE SCALE GENOMIC DNA]</scope>
    <source>
        <strain evidence="2">Gh-105</strain>
    </source>
</reference>
<organism evidence="1 2">
    <name type="scientific">Methylobacterium gossipiicola</name>
    <dbReference type="NCBI Taxonomy" id="582675"/>
    <lineage>
        <taxon>Bacteria</taxon>
        <taxon>Pseudomonadati</taxon>
        <taxon>Pseudomonadota</taxon>
        <taxon>Alphaproteobacteria</taxon>
        <taxon>Hyphomicrobiales</taxon>
        <taxon>Methylobacteriaceae</taxon>
        <taxon>Methylobacterium</taxon>
    </lineage>
</organism>
<dbReference type="STRING" id="582675.SAMN05192565_102153"/>
<name>A0A1I2R822_9HYPH</name>
<proteinExistence type="predicted"/>
<gene>
    <name evidence="1" type="ORF">SAMN05192565_102153</name>
</gene>
<protein>
    <submittedName>
        <fullName evidence="1">Uncharacterized protein</fullName>
    </submittedName>
</protein>
<dbReference type="EMBL" id="FOPM01000002">
    <property type="protein sequence ID" value="SFG36865.1"/>
    <property type="molecule type" value="Genomic_DNA"/>
</dbReference>
<dbReference type="InterPro" id="IPR035437">
    <property type="entry name" value="SNase_OB-fold_sf"/>
</dbReference>
<dbReference type="Gene3D" id="2.40.50.90">
    <property type="match status" value="1"/>
</dbReference>
<sequence>MAPEFGEKRCGMGDRRRVWDGSGALLLAIVGAVTPAGAVTPECRTAPLPDTALTAIGARGELAFASGTRGVLDGLRWPETPDLAEAAAAWLETHRGVPLTLVARGETDRWGRVHVDALAADGTVDLAGGLIEAGLAVVDAGERDSLCRPGLLALEAAARGAGRGLWREGASSPGEHAAEDGVALRARLGRFVVARGRVLWVGERARRTYLDFARRGGDGLTVTVSKRTWRQLQDRGLSAATLRGRLVRVRGIVEIWRGPTLDVASADMIEVLDSQVSKREVSKREVSDATQAQGR</sequence>
<dbReference type="Proteomes" id="UP000199229">
    <property type="component" value="Unassembled WGS sequence"/>
</dbReference>
<dbReference type="AlphaFoldDB" id="A0A1I2R822"/>